<sequence>MSFLDKEYILSLAPIDPELKAFLEAAQLPPPNYNDLDAFKKMARLRDAEMLKALGDAPPEVRQTELEYPTRDGSKVRAKLYQPSDMAASSSSDQRGRPLIVMFHGGGFCVGIPEAEERSCRNFVQAFGAVCVSAAYRLAPEFKFPYAVNDAWDAVQWAAAQASSWGADPSAGFVVGGTSAGANISAVLAHLARDEGLSPPLTGQYLAVPPVLPPTVVPDKYKEYYLSYEQNRNSPVLPVAAIDMFLAGYAADDHDSVHWAVFNHPNGHRGVAPALFQIDGMDPLRDEGLLYERVLSEECGVKTKTYVYPGQPHYHWAIFPFLKASEKFRVEQVEGMGWLLGRTPDFSKVVTKAKAPDV</sequence>
<evidence type="ECO:0000313" key="4">
    <source>
        <dbReference type="Proteomes" id="UP000078343"/>
    </source>
</evidence>
<dbReference type="GeneID" id="30008395"/>
<dbReference type="InterPro" id="IPR029058">
    <property type="entry name" value="AB_hydrolase_fold"/>
</dbReference>
<dbReference type="Proteomes" id="UP000078343">
    <property type="component" value="Unassembled WGS sequence"/>
</dbReference>
<dbReference type="InterPro" id="IPR050300">
    <property type="entry name" value="GDXG_lipolytic_enzyme"/>
</dbReference>
<evidence type="ECO:0000259" key="2">
    <source>
        <dbReference type="Pfam" id="PF07859"/>
    </source>
</evidence>
<dbReference type="EMBL" id="LVYI01000003">
    <property type="protein sequence ID" value="OAP62023.1"/>
    <property type="molecule type" value="Genomic_DNA"/>
</dbReference>
<dbReference type="PANTHER" id="PTHR48081">
    <property type="entry name" value="AB HYDROLASE SUPERFAMILY PROTEIN C4A8.06C"/>
    <property type="match status" value="1"/>
</dbReference>
<name>A0A178ZS60_9EURO</name>
<keyword evidence="4" id="KW-1185">Reference proteome</keyword>
<comment type="caution">
    <text evidence="3">The sequence shown here is derived from an EMBL/GenBank/DDBJ whole genome shotgun (WGS) entry which is preliminary data.</text>
</comment>
<dbReference type="Pfam" id="PF07859">
    <property type="entry name" value="Abhydrolase_3"/>
    <property type="match status" value="1"/>
</dbReference>
<keyword evidence="1" id="KW-0378">Hydrolase</keyword>
<gene>
    <name evidence="3" type="ORF">AYL99_04226</name>
</gene>
<dbReference type="AlphaFoldDB" id="A0A178ZS60"/>
<dbReference type="OrthoDB" id="408631at2759"/>
<reference evidence="3 4" key="1">
    <citation type="submission" date="2016-04" db="EMBL/GenBank/DDBJ databases">
        <title>Draft genome of Fonsecaea erecta CBS 125763.</title>
        <authorList>
            <person name="Weiss V.A."/>
            <person name="Vicente V.A."/>
            <person name="Raittz R.T."/>
            <person name="Moreno L.F."/>
            <person name="De Souza E.M."/>
            <person name="Pedrosa F.O."/>
            <person name="Steffens M.B."/>
            <person name="Faoro H."/>
            <person name="Tadra-Sfeir M.Z."/>
            <person name="Najafzadeh M.J."/>
            <person name="Felipe M.S."/>
            <person name="Teixeira M."/>
            <person name="Sun J."/>
            <person name="Xi L."/>
            <person name="Gomes R."/>
            <person name="De Azevedo C.M."/>
            <person name="Salgado C.G."/>
            <person name="Da Silva M.B."/>
            <person name="Nascimento M.F."/>
            <person name="Queiroz-Telles F."/>
            <person name="Attili D.S."/>
            <person name="Gorbushina A."/>
        </authorList>
    </citation>
    <scope>NUCLEOTIDE SEQUENCE [LARGE SCALE GENOMIC DNA]</scope>
    <source>
        <strain evidence="3 4">CBS 125763</strain>
    </source>
</reference>
<dbReference type="GO" id="GO:0016787">
    <property type="term" value="F:hydrolase activity"/>
    <property type="evidence" value="ECO:0007669"/>
    <property type="project" value="UniProtKB-KW"/>
</dbReference>
<accession>A0A178ZS60</accession>
<organism evidence="3 4">
    <name type="scientific">Fonsecaea erecta</name>
    <dbReference type="NCBI Taxonomy" id="1367422"/>
    <lineage>
        <taxon>Eukaryota</taxon>
        <taxon>Fungi</taxon>
        <taxon>Dikarya</taxon>
        <taxon>Ascomycota</taxon>
        <taxon>Pezizomycotina</taxon>
        <taxon>Eurotiomycetes</taxon>
        <taxon>Chaetothyriomycetidae</taxon>
        <taxon>Chaetothyriales</taxon>
        <taxon>Herpotrichiellaceae</taxon>
        <taxon>Fonsecaea</taxon>
    </lineage>
</organism>
<dbReference type="STRING" id="1367422.A0A178ZS60"/>
<dbReference type="PANTHER" id="PTHR48081:SF8">
    <property type="entry name" value="ALPHA_BETA HYDROLASE FOLD-3 DOMAIN-CONTAINING PROTEIN-RELATED"/>
    <property type="match status" value="1"/>
</dbReference>
<dbReference type="RefSeq" id="XP_018695390.1">
    <property type="nucleotide sequence ID" value="XM_018835740.1"/>
</dbReference>
<protein>
    <recommendedName>
        <fullName evidence="2">Alpha/beta hydrolase fold-3 domain-containing protein</fullName>
    </recommendedName>
</protein>
<evidence type="ECO:0000256" key="1">
    <source>
        <dbReference type="ARBA" id="ARBA00022801"/>
    </source>
</evidence>
<feature type="domain" description="Alpha/beta hydrolase fold-3" evidence="2">
    <location>
        <begin position="100"/>
        <end position="314"/>
    </location>
</feature>
<dbReference type="SUPFAM" id="SSF53474">
    <property type="entry name" value="alpha/beta-Hydrolases"/>
    <property type="match status" value="1"/>
</dbReference>
<dbReference type="InterPro" id="IPR013094">
    <property type="entry name" value="AB_hydrolase_3"/>
</dbReference>
<proteinExistence type="predicted"/>
<dbReference type="Gene3D" id="3.40.50.1820">
    <property type="entry name" value="alpha/beta hydrolase"/>
    <property type="match status" value="1"/>
</dbReference>
<evidence type="ECO:0000313" key="3">
    <source>
        <dbReference type="EMBL" id="OAP62023.1"/>
    </source>
</evidence>